<name>A0A438J270_VITVI</name>
<sequence length="141" mass="16415">MEASLYQMKVHNLPLSLHKYKPTLSFVPFHQNLEVPSAFEGKRLRSFRLQMGSAIRCANQGSVIESQKELESEMGSEWKEMRRWRDKCQEKGMVELLECLEREAIMGEDEGREPTDYNRRAKIFSESARVFRALKEGDTPS</sequence>
<comment type="caution">
    <text evidence="1">The sequence shown here is derived from an EMBL/GenBank/DDBJ whole genome shotgun (WGS) entry which is preliminary data.</text>
</comment>
<protein>
    <submittedName>
        <fullName evidence="1">Uncharacterized protein</fullName>
    </submittedName>
</protein>
<dbReference type="EMBL" id="QGNW01000067">
    <property type="protein sequence ID" value="RVX03059.1"/>
    <property type="molecule type" value="Genomic_DNA"/>
</dbReference>
<dbReference type="PANTHER" id="PTHR37758">
    <property type="entry name" value="OS03G0334300 PROTEIN"/>
    <property type="match status" value="1"/>
</dbReference>
<reference evidence="1 2" key="1">
    <citation type="journal article" date="2018" name="PLoS Genet.">
        <title>Population sequencing reveals clonal diversity and ancestral inbreeding in the grapevine cultivar Chardonnay.</title>
        <authorList>
            <person name="Roach M.J."/>
            <person name="Johnson D.L."/>
            <person name="Bohlmann J."/>
            <person name="van Vuuren H.J."/>
            <person name="Jones S.J."/>
            <person name="Pretorius I.S."/>
            <person name="Schmidt S.A."/>
            <person name="Borneman A.R."/>
        </authorList>
    </citation>
    <scope>NUCLEOTIDE SEQUENCE [LARGE SCALE GENOMIC DNA]</scope>
    <source>
        <strain evidence="2">cv. Chardonnay</strain>
        <tissue evidence="1">Leaf</tissue>
    </source>
</reference>
<organism evidence="1 2">
    <name type="scientific">Vitis vinifera</name>
    <name type="common">Grape</name>
    <dbReference type="NCBI Taxonomy" id="29760"/>
    <lineage>
        <taxon>Eukaryota</taxon>
        <taxon>Viridiplantae</taxon>
        <taxon>Streptophyta</taxon>
        <taxon>Embryophyta</taxon>
        <taxon>Tracheophyta</taxon>
        <taxon>Spermatophyta</taxon>
        <taxon>Magnoliopsida</taxon>
        <taxon>eudicotyledons</taxon>
        <taxon>Gunneridae</taxon>
        <taxon>Pentapetalae</taxon>
        <taxon>rosids</taxon>
        <taxon>Vitales</taxon>
        <taxon>Vitaceae</taxon>
        <taxon>Viteae</taxon>
        <taxon>Vitis</taxon>
    </lineage>
</organism>
<gene>
    <name evidence="1" type="ORF">CK203_016601</name>
</gene>
<evidence type="ECO:0000313" key="2">
    <source>
        <dbReference type="Proteomes" id="UP000288805"/>
    </source>
</evidence>
<dbReference type="PANTHER" id="PTHR37758:SF1">
    <property type="entry name" value="OS03G0334300 PROTEIN"/>
    <property type="match status" value="1"/>
</dbReference>
<dbReference type="Proteomes" id="UP000288805">
    <property type="component" value="Unassembled WGS sequence"/>
</dbReference>
<dbReference type="AlphaFoldDB" id="A0A438J270"/>
<accession>A0A438J270</accession>
<proteinExistence type="predicted"/>
<evidence type="ECO:0000313" key="1">
    <source>
        <dbReference type="EMBL" id="RVX03059.1"/>
    </source>
</evidence>